<evidence type="ECO:0000313" key="6">
    <source>
        <dbReference type="EMBL" id="GEM47218.1"/>
    </source>
</evidence>
<keyword evidence="1" id="KW-1188">Viral release from host cell</keyword>
<evidence type="ECO:0000259" key="5">
    <source>
        <dbReference type="Pfam" id="PF10145"/>
    </source>
</evidence>
<dbReference type="NCBIfam" id="TIGR01760">
    <property type="entry name" value="tape_meas_TP901"/>
    <property type="match status" value="1"/>
</dbReference>
<dbReference type="RefSeq" id="WP_146885298.1">
    <property type="nucleotide sequence ID" value="NZ_BJXB01000012.1"/>
</dbReference>
<dbReference type="InterPro" id="IPR010090">
    <property type="entry name" value="Phage_tape_meas"/>
</dbReference>
<evidence type="ECO:0000256" key="3">
    <source>
        <dbReference type="SAM" id="MobiDB-lite"/>
    </source>
</evidence>
<evidence type="ECO:0000313" key="7">
    <source>
        <dbReference type="Proteomes" id="UP000321306"/>
    </source>
</evidence>
<dbReference type="PANTHER" id="PTHR37813:SF1">
    <property type="entry name" value="FELS-2 PROPHAGE PROTEIN"/>
    <property type="match status" value="1"/>
</dbReference>
<proteinExistence type="predicted"/>
<keyword evidence="7" id="KW-1185">Reference proteome</keyword>
<sequence length="1674" mass="182068">MSTGSSGSLSLGDLIYRLGFANETEFIDEMERLMRRTEDTVEDAAAEAGESGGNRFGQEFRESALGNLKDLTIGSFLGDTLSNAFQGAIDAAKQFADDSVQEFARYEQGVVQMQLAGTQNIALMEEKLHQLSEEFKVFSDTDFSLATGEMIKAGYSTEQAMNLVRGGAKLAKSEIDPLKGSFLDLGEQVKAVSDITSGFHMDLNDASKATDILAKTVDLLSKGSQDSKLSLAELVPAVTENAATFYAAHINLTQLTATLATAKQNGLDMAEASNLLGSVIGTMMSPPKELKEHFDRLGISIIKSDGTFRSYTEVLKNLAGVLQQGGKGAQAIGDAFDSSQQKLVLALGQSVDTIEAFEKSLSEADGTADKLGATLQNTVIGHMKETEAQTANARRELGEQLAPVILDLHQSVLPPLVAVLKEIIGLWKDWQFLITGTNALLKQMDADSINSLKPRFGDNAERVNNMTNDIIKQKENLQKLEQAYKDADKAAQITRLRMRTSGKWEDSADYKNMVETRRQLEEARFKLQQTQEEFKKLVSSVPAPKKDAPPKANTTPPPPVSTDEGDNLKYTNAQVQALLPRAKELVAILKSAKSAEGIAAASTAIDVFTHKNEAAKVAIEAATKAWEIQHRGVKEGASALEVLTLQYKNNLITVTQYRAGLESIRDANERVAKSNTQGTEKWVKAQETISRVNTALKDLEQKKQRSVLDEYSTRVDQLAQRFASGKITFEEYAGGIASLEKQLSAFLKGQPADSDFAKGIKALLSKLDQGKQDIKQFVADSDRAVQDLIKQAGDLDEAWYKSRTQDSSKALMLSEIQSALDAFEQSRGPQYVIDLVNYLVSHNELKADEGVTAYLAALKTRMDEAATAASNLQQALENMDQRAADQALDEWAAGLKDRSLEDLISLRDSLNAEWLDAESPALQAQLDRELSAVNDVIAGKQKEQLEIYQKALEGLKKFYADRQKAAEDAQKSLAESLDFQDQRELGAALEDWRAGLQTKTLDELLAVRADWQDQITQAALGGDKPLAEQLTRELDVVNQVIGDTQKSIIDIYQKGLDGVKKFYADRKKAREDAQKDQEAADKKAQDALERSLSIIDDSDAAAALEDWKNLLGKETIEELNQRKIDLATQFREAALSGDGELANILRSEIAALDQVISDKQKQIMADLNSIVDGYRKIAPQMMQTRKALADIPKFIEGDGQGSPLGGDALENNEELLTQLQLLKDEYSDTGDLQAYLDKLNALTTKAREGTEAFREIQGALGDAFKESLTSGGQEKLAQSYLNGLFGPDFQFSEQSEANLGKAFNGLIERGLGGTQVAATVQAAWEKAFSDDAATDLIRDFWTKVNGAVTQGHDGLMANLTDREGIQALDEEIEGIIEQLTALGVPVEALTSLWRIYKKTLDDAATSSENFWERQSNIRDTQLEIARTQYELGTLSKEGYAAQLEEAKRYWQYQLAMALFTLNTITDKTSEAYAKQLAVVKNAQDAIAGISSQLNDLDGKHAGFDPESFKAGLENVIMDFGSALVKGINHGDLAGALKDAIGSATDFFMNEMMKAILGPIAQSLASSVTSALTPIISGNPLAALGIALGVGLLGSLLGGLFGGGIQRPPKTGREAAAEGTARTPSGSAPNIHYEANTHVTFPLNGSLSDPATRAEIRTLASDVTVDTLKRLGLIK</sequence>
<accession>A0A511N429</accession>
<feature type="coiled-coil region" evidence="2">
    <location>
        <begin position="855"/>
        <end position="882"/>
    </location>
</feature>
<protein>
    <recommendedName>
        <fullName evidence="5">Phage tail tape measure protein domain-containing protein</fullName>
    </recommendedName>
</protein>
<dbReference type="OrthoDB" id="74365at2"/>
<keyword evidence="2" id="KW-0175">Coiled coil</keyword>
<dbReference type="Pfam" id="PF10145">
    <property type="entry name" value="PhageMin_Tail"/>
    <property type="match status" value="1"/>
</dbReference>
<evidence type="ECO:0000256" key="1">
    <source>
        <dbReference type="ARBA" id="ARBA00022612"/>
    </source>
</evidence>
<keyword evidence="4" id="KW-1133">Transmembrane helix</keyword>
<dbReference type="Proteomes" id="UP000321306">
    <property type="component" value="Unassembled WGS sequence"/>
</dbReference>
<dbReference type="EMBL" id="BJXB01000012">
    <property type="protein sequence ID" value="GEM47218.1"/>
    <property type="molecule type" value="Genomic_DNA"/>
</dbReference>
<evidence type="ECO:0000256" key="2">
    <source>
        <dbReference type="SAM" id="Coils"/>
    </source>
</evidence>
<reference evidence="6 7" key="1">
    <citation type="submission" date="2019-07" db="EMBL/GenBank/DDBJ databases">
        <title>Whole genome shotgun sequence of Deinococcus cellulosilyticus NBRC 106333.</title>
        <authorList>
            <person name="Hosoyama A."/>
            <person name="Uohara A."/>
            <person name="Ohji S."/>
            <person name="Ichikawa N."/>
        </authorList>
    </citation>
    <scope>NUCLEOTIDE SEQUENCE [LARGE SCALE GENOMIC DNA]</scope>
    <source>
        <strain evidence="6 7">NBRC 106333</strain>
    </source>
</reference>
<comment type="caution">
    <text evidence="6">The sequence shown here is derived from an EMBL/GenBank/DDBJ whole genome shotgun (WGS) entry which is preliminary data.</text>
</comment>
<feature type="transmembrane region" description="Helical" evidence="4">
    <location>
        <begin position="1580"/>
        <end position="1602"/>
    </location>
</feature>
<gene>
    <name evidence="6" type="ORF">DC3_28530</name>
</gene>
<feature type="domain" description="Phage tail tape measure protein" evidence="5">
    <location>
        <begin position="126"/>
        <end position="331"/>
    </location>
</feature>
<feature type="region of interest" description="Disordered" evidence="3">
    <location>
        <begin position="536"/>
        <end position="566"/>
    </location>
</feature>
<keyword evidence="4" id="KW-0812">Transmembrane</keyword>
<name>A0A511N429_DEIC1</name>
<organism evidence="6 7">
    <name type="scientific">Deinococcus cellulosilyticus (strain DSM 18568 / NBRC 106333 / KACC 11606 / 5516J-15)</name>
    <dbReference type="NCBI Taxonomy" id="1223518"/>
    <lineage>
        <taxon>Bacteria</taxon>
        <taxon>Thermotogati</taxon>
        <taxon>Deinococcota</taxon>
        <taxon>Deinococci</taxon>
        <taxon>Deinococcales</taxon>
        <taxon>Deinococcaceae</taxon>
        <taxon>Deinococcus</taxon>
    </lineage>
</organism>
<keyword evidence="4" id="KW-0472">Membrane</keyword>
<feature type="region of interest" description="Disordered" evidence="3">
    <location>
        <begin position="1607"/>
        <end position="1629"/>
    </location>
</feature>
<dbReference type="PANTHER" id="PTHR37813">
    <property type="entry name" value="FELS-2 PROPHAGE PROTEIN"/>
    <property type="match status" value="1"/>
</dbReference>
<evidence type="ECO:0000256" key="4">
    <source>
        <dbReference type="SAM" id="Phobius"/>
    </source>
</evidence>